<evidence type="ECO:0000313" key="3">
    <source>
        <dbReference type="Proteomes" id="UP000195570"/>
    </source>
</evidence>
<evidence type="ECO:0000313" key="2">
    <source>
        <dbReference type="EMBL" id="SCU72757.1"/>
    </source>
</evidence>
<dbReference type="GeneID" id="92378275"/>
<dbReference type="Pfam" id="PF25325">
    <property type="entry name" value="EF-hand_EFHB_C"/>
    <property type="match status" value="1"/>
</dbReference>
<feature type="domain" description="EFHB C-terminal EF-hand" evidence="1">
    <location>
        <begin position="344"/>
        <end position="411"/>
    </location>
</feature>
<evidence type="ECO:0000259" key="1">
    <source>
        <dbReference type="Pfam" id="PF25325"/>
    </source>
</evidence>
<sequence>MSSPMCSVHSNPLGGSRSRLHIAPQIIPAGRQGSRDGTTVRELTSNHYSSGRVTPELQRTYHRFGEVGCTRRHYGRARDPPIDETFRHGIRTEAGEGARGCLQPETGGRMMALMEQQLERAYLSNVRRPLGKVPAAMYDVQVPHSGFGIPSEKSESVKTLLYAGRDSGTVHPVGECKNRGYDWERAGINPMHHRFGWCEQRGEATAGEVMCETKLVTRLLPKVVTDVRKLTKQEVGKGLPPPWDTKYFDDTLESRTIRRNGRGEGDAVRQLLSSWMHHPFPPKRQLVAEEEDASLKGTGSLEGSRKEGLEKDALRSRFLCTYRRGGRYNSADHTRLDDDVRAPHVLYPCHYVQMGVNSSRFAGGCTLENVRDLCKSVGMDLAENQMQEVFNHVAVDGVCGIEQFKNKAVEMGYLS</sequence>
<dbReference type="RefSeq" id="XP_067083217.1">
    <property type="nucleotide sequence ID" value="XM_067227116.1"/>
</dbReference>
<comment type="caution">
    <text evidence="2">The sequence shown here is derived from an EMBL/GenBank/DDBJ whole genome shotgun (WGS) entry which is preliminary data.</text>
</comment>
<dbReference type="AlphaFoldDB" id="A0A1G4IK58"/>
<accession>A0A1G4IK58</accession>
<reference evidence="2" key="1">
    <citation type="submission" date="2016-09" db="EMBL/GenBank/DDBJ databases">
        <authorList>
            <person name="Hebert L."/>
            <person name="Moumen B."/>
        </authorList>
    </citation>
    <scope>NUCLEOTIDE SEQUENCE [LARGE SCALE GENOMIC DNA]</scope>
    <source>
        <strain evidence="2">OVI</strain>
    </source>
</reference>
<dbReference type="VEuPathDB" id="TriTrypDB:TEOVI_000433500"/>
<dbReference type="EMBL" id="CZPT02001910">
    <property type="protein sequence ID" value="SCU72757.1"/>
    <property type="molecule type" value="Genomic_DNA"/>
</dbReference>
<organism evidence="2 3">
    <name type="scientific">Trypanosoma equiperdum</name>
    <dbReference type="NCBI Taxonomy" id="5694"/>
    <lineage>
        <taxon>Eukaryota</taxon>
        <taxon>Discoba</taxon>
        <taxon>Euglenozoa</taxon>
        <taxon>Kinetoplastea</taxon>
        <taxon>Metakinetoplastina</taxon>
        <taxon>Trypanosomatida</taxon>
        <taxon>Trypanosomatidae</taxon>
        <taxon>Trypanosoma</taxon>
    </lineage>
</organism>
<protein>
    <recommendedName>
        <fullName evidence="1">EFHB C-terminal EF-hand domain-containing protein</fullName>
    </recommendedName>
</protein>
<keyword evidence="3" id="KW-1185">Reference proteome</keyword>
<dbReference type="Proteomes" id="UP000195570">
    <property type="component" value="Unassembled WGS sequence"/>
</dbReference>
<proteinExistence type="predicted"/>
<gene>
    <name evidence="2" type="ORF">TEOVI_000433500</name>
</gene>
<name>A0A1G4IK58_TRYEQ</name>
<dbReference type="InterPro" id="IPR057428">
    <property type="entry name" value="EFHB_EF-hand_C"/>
</dbReference>